<dbReference type="PROSITE" id="PS51885">
    <property type="entry name" value="NEPRILYSIN"/>
    <property type="match status" value="1"/>
</dbReference>
<dbReference type="InterPro" id="IPR024079">
    <property type="entry name" value="MetalloPept_cat_dom_sf"/>
</dbReference>
<dbReference type="Gene3D" id="3.40.390.10">
    <property type="entry name" value="Collagenase (Catalytic Domain)"/>
    <property type="match status" value="1"/>
</dbReference>
<comment type="caution">
    <text evidence="2">The sequence shown here is derived from an EMBL/GenBank/DDBJ whole genome shotgun (WGS) entry which is preliminary data.</text>
</comment>
<keyword evidence="1" id="KW-0812">Transmembrane</keyword>
<gene>
    <name evidence="2" type="ORF">ONE63_006444</name>
</gene>
<feature type="transmembrane region" description="Helical" evidence="1">
    <location>
        <begin position="15"/>
        <end position="37"/>
    </location>
</feature>
<evidence type="ECO:0000313" key="3">
    <source>
        <dbReference type="Proteomes" id="UP001075354"/>
    </source>
</evidence>
<accession>A0AAV7Y0T4</accession>
<dbReference type="SUPFAM" id="SSF55486">
    <property type="entry name" value="Metalloproteases ('zincins'), catalytic domain"/>
    <property type="match status" value="1"/>
</dbReference>
<evidence type="ECO:0000313" key="2">
    <source>
        <dbReference type="EMBL" id="KAJ1529689.1"/>
    </source>
</evidence>
<dbReference type="GO" id="GO:0006508">
    <property type="term" value="P:proteolysis"/>
    <property type="evidence" value="ECO:0007669"/>
    <property type="project" value="InterPro"/>
</dbReference>
<keyword evidence="1" id="KW-0472">Membrane</keyword>
<organism evidence="2 3">
    <name type="scientific">Megalurothrips usitatus</name>
    <name type="common">bean blossom thrips</name>
    <dbReference type="NCBI Taxonomy" id="439358"/>
    <lineage>
        <taxon>Eukaryota</taxon>
        <taxon>Metazoa</taxon>
        <taxon>Ecdysozoa</taxon>
        <taxon>Arthropoda</taxon>
        <taxon>Hexapoda</taxon>
        <taxon>Insecta</taxon>
        <taxon>Pterygota</taxon>
        <taxon>Neoptera</taxon>
        <taxon>Paraneoptera</taxon>
        <taxon>Thysanoptera</taxon>
        <taxon>Terebrantia</taxon>
        <taxon>Thripoidea</taxon>
        <taxon>Thripidae</taxon>
        <taxon>Megalurothrips</taxon>
    </lineage>
</organism>
<dbReference type="GO" id="GO:0004222">
    <property type="term" value="F:metalloendopeptidase activity"/>
    <property type="evidence" value="ECO:0007669"/>
    <property type="project" value="InterPro"/>
</dbReference>
<sequence length="154" mass="17026">MPCAWLRGHAGVHRAALTSATLLVTTLLVASPVLFLITSRPMERIQALPCESPDADGCKDGYRECSTEICRLMGKKIGSMLNYSVAPCDDFYQFSCGEWSYSKEKAWSRIPWSSFNAMTKNQERPTTMSWMDSSPASGVASLQSSIERQVQSTS</sequence>
<dbReference type="InterPro" id="IPR000718">
    <property type="entry name" value="Peptidase_M13"/>
</dbReference>
<reference evidence="2" key="1">
    <citation type="submission" date="2022-12" db="EMBL/GenBank/DDBJ databases">
        <title>Chromosome-level genome assembly of the bean flower thrips Megalurothrips usitatus.</title>
        <authorList>
            <person name="Ma L."/>
            <person name="Liu Q."/>
            <person name="Li H."/>
            <person name="Cai W."/>
        </authorList>
    </citation>
    <scope>NUCLEOTIDE SEQUENCE</scope>
    <source>
        <strain evidence="2">Cailab_2022a</strain>
    </source>
</reference>
<keyword evidence="1" id="KW-1133">Transmembrane helix</keyword>
<dbReference type="AlphaFoldDB" id="A0AAV7Y0T4"/>
<dbReference type="EMBL" id="JAPTSV010000003">
    <property type="protein sequence ID" value="KAJ1529689.1"/>
    <property type="molecule type" value="Genomic_DNA"/>
</dbReference>
<keyword evidence="3" id="KW-1185">Reference proteome</keyword>
<dbReference type="Proteomes" id="UP001075354">
    <property type="component" value="Chromosome 3"/>
</dbReference>
<protein>
    <submittedName>
        <fullName evidence="2">Uncharacterized protein</fullName>
    </submittedName>
</protein>
<name>A0AAV7Y0T4_9NEOP</name>
<evidence type="ECO:0000256" key="1">
    <source>
        <dbReference type="SAM" id="Phobius"/>
    </source>
</evidence>
<proteinExistence type="predicted"/>